<keyword evidence="1" id="KW-0732">Signal</keyword>
<comment type="caution">
    <text evidence="3">The sequence shown here is derived from an EMBL/GenBank/DDBJ whole genome shotgun (WGS) entry which is preliminary data.</text>
</comment>
<dbReference type="InterPro" id="IPR003583">
    <property type="entry name" value="Hlx-hairpin-Hlx_DNA-bd_motif"/>
</dbReference>
<dbReference type="GO" id="GO:0015627">
    <property type="term" value="C:type II protein secretion system complex"/>
    <property type="evidence" value="ECO:0007669"/>
    <property type="project" value="TreeGrafter"/>
</dbReference>
<dbReference type="PANTHER" id="PTHR21180">
    <property type="entry name" value="ENDONUCLEASE/EXONUCLEASE/PHOSPHATASE FAMILY DOMAIN-CONTAINING PROTEIN 1"/>
    <property type="match status" value="1"/>
</dbReference>
<feature type="chain" id="PRO_5026787129" evidence="1">
    <location>
        <begin position="22"/>
        <end position="86"/>
    </location>
</feature>
<evidence type="ECO:0000313" key="3">
    <source>
        <dbReference type="EMBL" id="NDY41942.1"/>
    </source>
</evidence>
<dbReference type="Proteomes" id="UP000469346">
    <property type="component" value="Unassembled WGS sequence"/>
</dbReference>
<organism evidence="3 4">
    <name type="scientific">Dissulfurirhabdus thermomarina</name>
    <dbReference type="NCBI Taxonomy" id="1765737"/>
    <lineage>
        <taxon>Bacteria</taxon>
        <taxon>Deltaproteobacteria</taxon>
        <taxon>Dissulfurirhabdaceae</taxon>
        <taxon>Dissulfurirhabdus</taxon>
    </lineage>
</organism>
<feature type="domain" description="Helix-hairpin-helix DNA-binding motif class 1" evidence="2">
    <location>
        <begin position="61"/>
        <end position="80"/>
    </location>
</feature>
<dbReference type="EMBL" id="JAAGRR010000026">
    <property type="protein sequence ID" value="NDY41942.1"/>
    <property type="molecule type" value="Genomic_DNA"/>
</dbReference>
<dbReference type="RefSeq" id="WP_163298094.1">
    <property type="nucleotide sequence ID" value="NZ_JAAGRR010000026.1"/>
</dbReference>
<dbReference type="NCBIfam" id="TIGR00426">
    <property type="entry name" value="competence protein ComEA helix-hairpin-helix repeat region"/>
    <property type="match status" value="1"/>
</dbReference>
<feature type="signal peptide" evidence="1">
    <location>
        <begin position="1"/>
        <end position="21"/>
    </location>
</feature>
<dbReference type="GO" id="GO:0015628">
    <property type="term" value="P:protein secretion by the type II secretion system"/>
    <property type="evidence" value="ECO:0007669"/>
    <property type="project" value="TreeGrafter"/>
</dbReference>
<dbReference type="InterPro" id="IPR004509">
    <property type="entry name" value="Competence_ComEA_HhH"/>
</dbReference>
<accession>A0A6N9TKY4</accession>
<evidence type="ECO:0000256" key="1">
    <source>
        <dbReference type="SAM" id="SignalP"/>
    </source>
</evidence>
<proteinExistence type="predicted"/>
<name>A0A6N9TKY4_DISTH</name>
<keyword evidence="4" id="KW-1185">Reference proteome</keyword>
<reference evidence="3 4" key="1">
    <citation type="submission" date="2020-02" db="EMBL/GenBank/DDBJ databases">
        <title>Comparative genomics of sulfur disproportionating microorganisms.</title>
        <authorList>
            <person name="Ward L.M."/>
            <person name="Bertran E."/>
            <person name="Johnston D.T."/>
        </authorList>
    </citation>
    <scope>NUCLEOTIDE SEQUENCE [LARGE SCALE GENOMIC DNA]</scope>
    <source>
        <strain evidence="3 4">DSM 100025</strain>
    </source>
</reference>
<dbReference type="GO" id="GO:0006281">
    <property type="term" value="P:DNA repair"/>
    <property type="evidence" value="ECO:0007669"/>
    <property type="project" value="InterPro"/>
</dbReference>
<dbReference type="InterPro" id="IPR010994">
    <property type="entry name" value="RuvA_2-like"/>
</dbReference>
<evidence type="ECO:0000259" key="2">
    <source>
        <dbReference type="SMART" id="SM00278"/>
    </source>
</evidence>
<dbReference type="GO" id="GO:0003677">
    <property type="term" value="F:DNA binding"/>
    <property type="evidence" value="ECO:0007669"/>
    <property type="project" value="UniProtKB-KW"/>
</dbReference>
<gene>
    <name evidence="3" type="ORF">G3N55_03645</name>
</gene>
<dbReference type="AlphaFoldDB" id="A0A6N9TKY4"/>
<dbReference type="Gene3D" id="1.10.150.280">
    <property type="entry name" value="AF1531-like domain"/>
    <property type="match status" value="1"/>
</dbReference>
<dbReference type="InterPro" id="IPR051675">
    <property type="entry name" value="Endo/Exo/Phosphatase_dom_1"/>
</dbReference>
<protein>
    <submittedName>
        <fullName evidence="3">ComEA family DNA-binding protein</fullName>
    </submittedName>
</protein>
<dbReference type="Pfam" id="PF12836">
    <property type="entry name" value="HHH_3"/>
    <property type="match status" value="1"/>
</dbReference>
<sequence>MQKILSLAFVLLFLFSAAAWAAVNVNTADVAALEQLPYIGPAKARAIVAERERHGPFTSVEDLRRVKGIGPRIIERLEGEVTVSGD</sequence>
<dbReference type="PANTHER" id="PTHR21180:SF32">
    <property type="entry name" value="ENDONUCLEASE_EXONUCLEASE_PHOSPHATASE FAMILY DOMAIN-CONTAINING PROTEIN 1"/>
    <property type="match status" value="1"/>
</dbReference>
<keyword evidence="3" id="KW-0238">DNA-binding</keyword>
<feature type="domain" description="Helix-hairpin-helix DNA-binding motif class 1" evidence="2">
    <location>
        <begin position="31"/>
        <end position="50"/>
    </location>
</feature>
<dbReference type="SUPFAM" id="SSF47781">
    <property type="entry name" value="RuvA domain 2-like"/>
    <property type="match status" value="1"/>
</dbReference>
<evidence type="ECO:0000313" key="4">
    <source>
        <dbReference type="Proteomes" id="UP000469346"/>
    </source>
</evidence>
<dbReference type="SMART" id="SM00278">
    <property type="entry name" value="HhH1"/>
    <property type="match status" value="2"/>
</dbReference>